<dbReference type="PROSITE" id="PS51257">
    <property type="entry name" value="PROKAR_LIPOPROTEIN"/>
    <property type="match status" value="1"/>
</dbReference>
<evidence type="ECO:0000259" key="2">
    <source>
        <dbReference type="PROSITE" id="PS50983"/>
    </source>
</evidence>
<dbReference type="PROSITE" id="PS50983">
    <property type="entry name" value="FE_B12_PBP"/>
    <property type="match status" value="1"/>
</dbReference>
<dbReference type="Gene3D" id="1.20.58.2180">
    <property type="match status" value="1"/>
</dbReference>
<organism evidence="3 4">
    <name type="scientific">Natronincola ferrireducens</name>
    <dbReference type="NCBI Taxonomy" id="393762"/>
    <lineage>
        <taxon>Bacteria</taxon>
        <taxon>Bacillati</taxon>
        <taxon>Bacillota</taxon>
        <taxon>Clostridia</taxon>
        <taxon>Peptostreptococcales</taxon>
        <taxon>Natronincolaceae</taxon>
        <taxon>Natronincola</taxon>
    </lineage>
</organism>
<dbReference type="PANTHER" id="PTHR30535">
    <property type="entry name" value="VITAMIN B12-BINDING PROTEIN"/>
    <property type="match status" value="1"/>
</dbReference>
<keyword evidence="4" id="KW-1185">Reference proteome</keyword>
<dbReference type="AlphaFoldDB" id="A0A1G8ZPF5"/>
<evidence type="ECO:0000313" key="4">
    <source>
        <dbReference type="Proteomes" id="UP000198718"/>
    </source>
</evidence>
<dbReference type="Proteomes" id="UP000198718">
    <property type="component" value="Unassembled WGS sequence"/>
</dbReference>
<accession>A0A1G8ZPF5</accession>
<dbReference type="PANTHER" id="PTHR30535:SF34">
    <property type="entry name" value="MOLYBDATE-BINDING PROTEIN MOLA"/>
    <property type="match status" value="1"/>
</dbReference>
<reference evidence="3 4" key="1">
    <citation type="submission" date="2016-10" db="EMBL/GenBank/DDBJ databases">
        <authorList>
            <person name="de Groot N.N."/>
        </authorList>
    </citation>
    <scope>NUCLEOTIDE SEQUENCE [LARGE SCALE GENOMIC DNA]</scope>
    <source>
        <strain evidence="3 4">DSM 18346</strain>
    </source>
</reference>
<dbReference type="InterPro" id="IPR002491">
    <property type="entry name" value="ABC_transptr_periplasmic_BD"/>
</dbReference>
<dbReference type="Gene3D" id="3.40.50.1980">
    <property type="entry name" value="Nitrogenase molybdenum iron protein domain"/>
    <property type="match status" value="2"/>
</dbReference>
<gene>
    <name evidence="3" type="ORF">SAMN05660472_00923</name>
</gene>
<protein>
    <submittedName>
        <fullName evidence="3">Iron complex transport system substrate-binding protein</fullName>
    </submittedName>
</protein>
<dbReference type="OrthoDB" id="9787830at2"/>
<feature type="domain" description="Fe/B12 periplasmic-binding" evidence="2">
    <location>
        <begin position="54"/>
        <end position="318"/>
    </location>
</feature>
<evidence type="ECO:0000256" key="1">
    <source>
        <dbReference type="ARBA" id="ARBA00008814"/>
    </source>
</evidence>
<sequence length="359" mass="40496">MRKLALILMILLLVQFVGGCVQNTGMESSEIQIETIKVIDSDGREVEVPKEVERIATLFSVSGHVVTLLGKGENIVAVGGGLQRDLLLLEICPTIKDAYVPKVSGDVNGEELAKSRPDVALVDRDIVSSRGETEVYDKLGIPYLVVDFNSIEDQQNMVSMVGKVVGAEEKAAEYIQYYNESIEMVYDRVKNIPEDNKLRVYHSTKEATRTTPAGSLPVEWLKKAGGISVSATQDLRLVGNNHYTTIEQILLWDPDVIFVNDDGIDEYIMNHDHWKNLKAVQEEKVYLLPNGVSRWGHPNSIETPLVIIWAAKTLYPDYFQDIDMVDVTKKFYNNFFNYHLTDEQVQQLLSGKNMRTQKE</sequence>
<dbReference type="SUPFAM" id="SSF53807">
    <property type="entry name" value="Helical backbone' metal receptor"/>
    <property type="match status" value="1"/>
</dbReference>
<dbReference type="EMBL" id="FNFP01000001">
    <property type="protein sequence ID" value="SDK16883.1"/>
    <property type="molecule type" value="Genomic_DNA"/>
</dbReference>
<dbReference type="RefSeq" id="WP_090550899.1">
    <property type="nucleotide sequence ID" value="NZ_FNFP01000001.1"/>
</dbReference>
<name>A0A1G8ZPF5_9FIRM</name>
<dbReference type="InterPro" id="IPR050902">
    <property type="entry name" value="ABC_Transporter_SBP"/>
</dbReference>
<proteinExistence type="inferred from homology"/>
<dbReference type="STRING" id="393762.SAMN05660472_00923"/>
<dbReference type="Pfam" id="PF01497">
    <property type="entry name" value="Peripla_BP_2"/>
    <property type="match status" value="1"/>
</dbReference>
<evidence type="ECO:0000313" key="3">
    <source>
        <dbReference type="EMBL" id="SDK16883.1"/>
    </source>
</evidence>
<comment type="similarity">
    <text evidence="1">Belongs to the bacterial solute-binding protein 8 family.</text>
</comment>